<dbReference type="KEGG" id="ble:BleG1_1105"/>
<gene>
    <name evidence="2" type="ORF">BleG1_1105</name>
</gene>
<dbReference type="HOGENOM" id="CLU_1902491_0_0_9"/>
<dbReference type="OrthoDB" id="2885109at2"/>
<dbReference type="RefSeq" id="WP_038478133.1">
    <property type="nucleotide sequence ID" value="NZ_CP003923.1"/>
</dbReference>
<name>A0A060LZG9_9BACI</name>
<evidence type="ECO:0000313" key="3">
    <source>
        <dbReference type="Proteomes" id="UP000027142"/>
    </source>
</evidence>
<dbReference type="AlphaFoldDB" id="A0A060LZG9"/>
<organism evidence="2 3">
    <name type="scientific">Shouchella lehensis G1</name>
    <dbReference type="NCBI Taxonomy" id="1246626"/>
    <lineage>
        <taxon>Bacteria</taxon>
        <taxon>Bacillati</taxon>
        <taxon>Bacillota</taxon>
        <taxon>Bacilli</taxon>
        <taxon>Bacillales</taxon>
        <taxon>Bacillaceae</taxon>
        <taxon>Shouchella</taxon>
    </lineage>
</organism>
<keyword evidence="3" id="KW-1185">Reference proteome</keyword>
<proteinExistence type="predicted"/>
<evidence type="ECO:0000313" key="2">
    <source>
        <dbReference type="EMBL" id="AIC93708.1"/>
    </source>
</evidence>
<keyword evidence="1" id="KW-1133">Transmembrane helix</keyword>
<accession>A0A060LZG9</accession>
<dbReference type="EMBL" id="CP003923">
    <property type="protein sequence ID" value="AIC93708.1"/>
    <property type="molecule type" value="Genomic_DNA"/>
</dbReference>
<feature type="transmembrane region" description="Helical" evidence="1">
    <location>
        <begin position="30"/>
        <end position="52"/>
    </location>
</feature>
<sequence>MAKNKGTGKNNYTDPHEQYLESLLELSEDMIYLGTILSTISSALGFIGVTIARDISRQRDASSSVEQEAEEAATFFAAEATQTGGLRGPVGDQQEYAMYLYTQMRQMQGELNRVHKEMKKMQEQFNRWHRPSN</sequence>
<protein>
    <submittedName>
        <fullName evidence="2">Uncharacterized protein</fullName>
    </submittedName>
</protein>
<evidence type="ECO:0000256" key="1">
    <source>
        <dbReference type="SAM" id="Phobius"/>
    </source>
</evidence>
<reference evidence="2 3" key="1">
    <citation type="journal article" date="2014" name="Gene">
        <title>A comparative genomic analysis of the alkalitolerant soil bacterium Bacillus lehensis G1.</title>
        <authorList>
            <person name="Noor Y.M."/>
            <person name="Samsulrizal N.H."/>
            <person name="Jema'on N.A."/>
            <person name="Low K.O."/>
            <person name="Ramli A.N."/>
            <person name="Alias N.I."/>
            <person name="Damis S.I."/>
            <person name="Fuzi S.F."/>
            <person name="Isa M.N."/>
            <person name="Murad A.M."/>
            <person name="Raih M.F."/>
            <person name="Bakar F.D."/>
            <person name="Najimudin N."/>
            <person name="Mahadi N.M."/>
            <person name="Illias R.M."/>
        </authorList>
    </citation>
    <scope>NUCLEOTIDE SEQUENCE [LARGE SCALE GENOMIC DNA]</scope>
    <source>
        <strain evidence="2 3">G1</strain>
    </source>
</reference>
<dbReference type="Proteomes" id="UP000027142">
    <property type="component" value="Chromosome"/>
</dbReference>
<dbReference type="PATRIC" id="fig|1246626.3.peg.1108"/>
<keyword evidence="1" id="KW-0812">Transmembrane</keyword>
<dbReference type="eggNOG" id="ENOG5032GHC">
    <property type="taxonomic scope" value="Bacteria"/>
</dbReference>
<keyword evidence="1" id="KW-0472">Membrane</keyword>